<name>A0A9P5VCP9_9FUNG</name>
<keyword evidence="3" id="KW-1185">Reference proteome</keyword>
<reference evidence="2" key="1">
    <citation type="journal article" date="2020" name="Fungal Divers.">
        <title>Resolving the Mortierellaceae phylogeny through synthesis of multi-gene phylogenetics and phylogenomics.</title>
        <authorList>
            <person name="Vandepol N."/>
            <person name="Liber J."/>
            <person name="Desiro A."/>
            <person name="Na H."/>
            <person name="Kennedy M."/>
            <person name="Barry K."/>
            <person name="Grigoriev I.V."/>
            <person name="Miller A.N."/>
            <person name="O'Donnell K."/>
            <person name="Stajich J.E."/>
            <person name="Bonito G."/>
        </authorList>
    </citation>
    <scope>NUCLEOTIDE SEQUENCE</scope>
    <source>
        <strain evidence="2">NRRL 6426</strain>
    </source>
</reference>
<evidence type="ECO:0000313" key="3">
    <source>
        <dbReference type="Proteomes" id="UP000748756"/>
    </source>
</evidence>
<protein>
    <submittedName>
        <fullName evidence="2">Uncharacterized protein</fullName>
    </submittedName>
</protein>
<dbReference type="AlphaFoldDB" id="A0A9P5VCP9"/>
<keyword evidence="1" id="KW-0175">Coiled coil</keyword>
<evidence type="ECO:0000313" key="2">
    <source>
        <dbReference type="EMBL" id="KAF9152507.1"/>
    </source>
</evidence>
<accession>A0A9P5VCP9</accession>
<organism evidence="2 3">
    <name type="scientific">Linnemannia schmuckeri</name>
    <dbReference type="NCBI Taxonomy" id="64567"/>
    <lineage>
        <taxon>Eukaryota</taxon>
        <taxon>Fungi</taxon>
        <taxon>Fungi incertae sedis</taxon>
        <taxon>Mucoromycota</taxon>
        <taxon>Mortierellomycotina</taxon>
        <taxon>Mortierellomycetes</taxon>
        <taxon>Mortierellales</taxon>
        <taxon>Mortierellaceae</taxon>
        <taxon>Linnemannia</taxon>
    </lineage>
</organism>
<comment type="caution">
    <text evidence="2">The sequence shown here is derived from an EMBL/GenBank/DDBJ whole genome shotgun (WGS) entry which is preliminary data.</text>
</comment>
<dbReference type="OrthoDB" id="2433456at2759"/>
<sequence>MRCILSNFAGAVITSIICHTTERAATRRRAVEGIKAAMVYLGQRARSQTNAMVEFPATAVIAIEALQIRMKSLQESLQRLQVKKTESKTSELAVGGIAIFKANED</sequence>
<proteinExistence type="predicted"/>
<dbReference type="EMBL" id="JAAAUQ010000239">
    <property type="protein sequence ID" value="KAF9152507.1"/>
    <property type="molecule type" value="Genomic_DNA"/>
</dbReference>
<evidence type="ECO:0000256" key="1">
    <source>
        <dbReference type="SAM" id="Coils"/>
    </source>
</evidence>
<feature type="coiled-coil region" evidence="1">
    <location>
        <begin position="63"/>
        <end position="90"/>
    </location>
</feature>
<gene>
    <name evidence="2" type="ORF">BG015_005146</name>
</gene>
<dbReference type="Proteomes" id="UP000748756">
    <property type="component" value="Unassembled WGS sequence"/>
</dbReference>